<dbReference type="InterPro" id="IPR020904">
    <property type="entry name" value="Sc_DH/Rdtase_CS"/>
</dbReference>
<evidence type="ECO:0000313" key="4">
    <source>
        <dbReference type="Proteomes" id="UP000199529"/>
    </source>
</evidence>
<dbReference type="AlphaFoldDB" id="A0A1H2RUR8"/>
<sequence>MIDAVGNPQSLLVLGGTSDIALATAQKYAEQRPLRIILADRPEEQERLDQAAERLRKTGSTVSILTFDARKPETHAEVIDKAFADGDVDVTLIAFGIQGDNEKGWSDVEAARAVADINYTAPVSLGVLLASKLRKQGHGNIAVMSSPAGERARRSNFVYGSSKAGLDVFFSGLGYALEEHGVKVTVVRPNFTHTKLTEGMKAAPMANTPESVAEVIVNGVRKGSPLVYAPAQFRFVMSILRHVPRAIFRRLPI</sequence>
<dbReference type="OrthoDB" id="5115951at2"/>
<evidence type="ECO:0000313" key="3">
    <source>
        <dbReference type="EMBL" id="SDW22930.1"/>
    </source>
</evidence>
<dbReference type="Proteomes" id="UP000199529">
    <property type="component" value="Unassembled WGS sequence"/>
</dbReference>
<evidence type="ECO:0000256" key="2">
    <source>
        <dbReference type="ARBA" id="ARBA00023002"/>
    </source>
</evidence>
<gene>
    <name evidence="3" type="ORF">SAMN05216215_100219</name>
</gene>
<comment type="similarity">
    <text evidence="1">Belongs to the short-chain dehydrogenases/reductases (SDR) family.</text>
</comment>
<dbReference type="RefSeq" id="WP_093260582.1">
    <property type="nucleotide sequence ID" value="NZ_FNOK01000002.1"/>
</dbReference>
<dbReference type="EMBL" id="FNOK01000002">
    <property type="protein sequence ID" value="SDW22930.1"/>
    <property type="molecule type" value="Genomic_DNA"/>
</dbReference>
<dbReference type="PROSITE" id="PS00061">
    <property type="entry name" value="ADH_SHORT"/>
    <property type="match status" value="1"/>
</dbReference>
<evidence type="ECO:0000256" key="1">
    <source>
        <dbReference type="ARBA" id="ARBA00006484"/>
    </source>
</evidence>
<organism evidence="3 4">
    <name type="scientific">Saccharopolyspora shandongensis</name>
    <dbReference type="NCBI Taxonomy" id="418495"/>
    <lineage>
        <taxon>Bacteria</taxon>
        <taxon>Bacillati</taxon>
        <taxon>Actinomycetota</taxon>
        <taxon>Actinomycetes</taxon>
        <taxon>Pseudonocardiales</taxon>
        <taxon>Pseudonocardiaceae</taxon>
        <taxon>Saccharopolyspora</taxon>
    </lineage>
</organism>
<dbReference type="GO" id="GO:0016491">
    <property type="term" value="F:oxidoreductase activity"/>
    <property type="evidence" value="ECO:0007669"/>
    <property type="project" value="UniProtKB-KW"/>
</dbReference>
<accession>A0A1H2RUR8</accession>
<keyword evidence="2" id="KW-0560">Oxidoreductase</keyword>
<reference evidence="4" key="1">
    <citation type="submission" date="2016-10" db="EMBL/GenBank/DDBJ databases">
        <authorList>
            <person name="Varghese N."/>
            <person name="Submissions S."/>
        </authorList>
    </citation>
    <scope>NUCLEOTIDE SEQUENCE [LARGE SCALE GENOMIC DNA]</scope>
    <source>
        <strain evidence="4">CGMCC 4.3530</strain>
    </source>
</reference>
<dbReference type="Pfam" id="PF00106">
    <property type="entry name" value="adh_short"/>
    <property type="match status" value="1"/>
</dbReference>
<dbReference type="PANTHER" id="PTHR43669:SF6">
    <property type="entry name" value="DECAPRENYLPHOSPHORYL-2-KETO-BETA-D-ERYTHRO-PENTOSE REDUCTASE"/>
    <property type="match status" value="1"/>
</dbReference>
<dbReference type="SUPFAM" id="SSF51735">
    <property type="entry name" value="NAD(P)-binding Rossmann-fold domains"/>
    <property type="match status" value="1"/>
</dbReference>
<keyword evidence="4" id="KW-1185">Reference proteome</keyword>
<dbReference type="InterPro" id="IPR036291">
    <property type="entry name" value="NAD(P)-bd_dom_sf"/>
</dbReference>
<dbReference type="CDD" id="cd05233">
    <property type="entry name" value="SDR_c"/>
    <property type="match status" value="1"/>
</dbReference>
<dbReference type="PANTHER" id="PTHR43669">
    <property type="entry name" value="5-KETO-D-GLUCONATE 5-REDUCTASE"/>
    <property type="match status" value="1"/>
</dbReference>
<proteinExistence type="inferred from homology"/>
<dbReference type="PRINTS" id="PR00081">
    <property type="entry name" value="GDHRDH"/>
</dbReference>
<dbReference type="NCBIfam" id="NF005912">
    <property type="entry name" value="PRK07904.1"/>
    <property type="match status" value="1"/>
</dbReference>
<protein>
    <submittedName>
        <fullName evidence="3">Decaprenylphospho-beta-D-erythro-pentofuranosid-2-ulose 2-reductase</fullName>
    </submittedName>
</protein>
<dbReference type="InterPro" id="IPR002347">
    <property type="entry name" value="SDR_fam"/>
</dbReference>
<dbReference type="Gene3D" id="3.40.50.720">
    <property type="entry name" value="NAD(P)-binding Rossmann-like Domain"/>
    <property type="match status" value="1"/>
</dbReference>
<dbReference type="STRING" id="418495.SAMN05216215_100219"/>
<name>A0A1H2RUR8_9PSEU</name>